<dbReference type="GO" id="GO:0006506">
    <property type="term" value="P:GPI anchor biosynthetic process"/>
    <property type="evidence" value="ECO:0007669"/>
    <property type="project" value="UniProtKB-KW"/>
</dbReference>
<keyword evidence="1" id="KW-1133">Transmembrane helix</keyword>
<name>A0AAW1CT94_9HEMI</name>
<comment type="similarity">
    <text evidence="1">Belongs to the PIGG/PIGN/PIGO family. PIGN subfamily.</text>
</comment>
<dbReference type="GO" id="GO:0005789">
    <property type="term" value="C:endoplasmic reticulum membrane"/>
    <property type="evidence" value="ECO:0007669"/>
    <property type="project" value="UniProtKB-SubCell"/>
</dbReference>
<dbReference type="PANTHER" id="PTHR12250">
    <property type="entry name" value="PHOSPHATIDYLINOSITOL GLYCAN, CLASS N"/>
    <property type="match status" value="1"/>
</dbReference>
<comment type="function">
    <text evidence="1">Ethanolamine phosphate transferase involved in glycosylphosphatidylinositol-anchor biosynthesis. Transfers ethanolamine phosphate to the first alpha-1,4-linked mannose of the glycosylphosphatidylinositol precursor of GPI-anchor.</text>
</comment>
<proteinExistence type="inferred from homology"/>
<comment type="caution">
    <text evidence="1">Lacks conserved residue(s) required for the propagation of feature annotation.</text>
</comment>
<feature type="transmembrane region" description="Helical" evidence="1">
    <location>
        <begin position="449"/>
        <end position="468"/>
    </location>
</feature>
<accession>A0AAW1CT94</accession>
<keyword evidence="1" id="KW-0337">GPI-anchor biosynthesis</keyword>
<protein>
    <recommendedName>
        <fullName evidence="1">GPI ethanolamine phosphate transferase 1</fullName>
        <ecNumber evidence="1">2.-.-.-</ecNumber>
    </recommendedName>
</protein>
<feature type="transmembrane region" description="Helical" evidence="1">
    <location>
        <begin position="346"/>
        <end position="364"/>
    </location>
</feature>
<dbReference type="AlphaFoldDB" id="A0AAW1CT94"/>
<keyword evidence="1" id="KW-0472">Membrane</keyword>
<feature type="transmembrane region" description="Helical" evidence="1">
    <location>
        <begin position="676"/>
        <end position="696"/>
    </location>
</feature>
<organism evidence="3 4">
    <name type="scientific">Rhynocoris fuscipes</name>
    <dbReference type="NCBI Taxonomy" id="488301"/>
    <lineage>
        <taxon>Eukaryota</taxon>
        <taxon>Metazoa</taxon>
        <taxon>Ecdysozoa</taxon>
        <taxon>Arthropoda</taxon>
        <taxon>Hexapoda</taxon>
        <taxon>Insecta</taxon>
        <taxon>Pterygota</taxon>
        <taxon>Neoptera</taxon>
        <taxon>Paraneoptera</taxon>
        <taxon>Hemiptera</taxon>
        <taxon>Heteroptera</taxon>
        <taxon>Panheteroptera</taxon>
        <taxon>Cimicomorpha</taxon>
        <taxon>Reduviidae</taxon>
        <taxon>Harpactorinae</taxon>
        <taxon>Harpactorini</taxon>
        <taxon>Rhynocoris</taxon>
    </lineage>
</organism>
<evidence type="ECO:0000313" key="3">
    <source>
        <dbReference type="EMBL" id="KAK9500849.1"/>
    </source>
</evidence>
<evidence type="ECO:0000313" key="4">
    <source>
        <dbReference type="Proteomes" id="UP001461498"/>
    </source>
</evidence>
<feature type="transmembrane region" description="Helical" evidence="1">
    <location>
        <begin position="644"/>
        <end position="664"/>
    </location>
</feature>
<sequence length="754" mass="86969">MQIRLLIFGAFVHSIFLLWSYDIYGKTEHSDISCPLLSSYNTEAPRRVIFAVLRSTNQIGPINGIGNEFFRKIPNVIYVGGSAIPEYYEGSADWYKITYQENWNNFNEEFQFVFNSLRENDVDLTRKISLYFLIFQGRNNKRNLLFIMDQLEKERKFLNEQYHDNSTSVLLFTEDNRVIISSGYKVKHYESQLIRSADVTPLISTLLGVDMPYNSFALVPINYFESTKDIALAEYCNALNIIDLTEDIRHNTRILKYIQKLPLENNLFTLKSAIEQMYLAKNYTGSMILTENLIASYISAYIYAKQVVNIVTFISIALSTLCWVTILCFEYIQTSAAIIVTESKRCLIHFIFFLLSLSLISIPFSQGWPYTYHFYFQLPILLIWLITIKLQNLLVLKIELEHLNQLLIFTFAIFFSVEYLLIEDNLILSLSICLIALFPCLKKFRTAPFVFVFAWYILSTILLGSVYLNKLNGIEPNTKYINLSGTIWLLLSGIALLWVQSKFDKILIAILTACIGSSMWLQNICLTLKNHCNILIYCTWPFISLIVFPIFTKTDAITKLVHCILSLIVPVMLTSTKLEPIALLVLLCYVASWSAIETYNTKSSVDNLRRMLMLIYLLFLTDQLTATDQISFKCFICQTTKNTPLYIFLLKLLRLTFIYASILITFRIAIRSKHQAYCSAVLVAIVLAVASFRVLIPLITFSFETNEFYKLLNRYIRINSMATVFIVSYAIMMIYAPNEKHDATPSPPFEQSST</sequence>
<feature type="transmembrane region" description="Helical" evidence="1">
    <location>
        <begin position="534"/>
        <end position="551"/>
    </location>
</feature>
<feature type="transmembrane region" description="Helical" evidence="1">
    <location>
        <begin position="402"/>
        <end position="420"/>
    </location>
</feature>
<keyword evidence="1" id="KW-0812">Transmembrane</keyword>
<dbReference type="EC" id="2.-.-.-" evidence="1"/>
<dbReference type="Proteomes" id="UP001461498">
    <property type="component" value="Unassembled WGS sequence"/>
</dbReference>
<dbReference type="EMBL" id="JAPXFL010000010">
    <property type="protein sequence ID" value="KAK9500849.1"/>
    <property type="molecule type" value="Genomic_DNA"/>
</dbReference>
<dbReference type="PANTHER" id="PTHR12250:SF0">
    <property type="entry name" value="GPI ETHANOLAMINE PHOSPHATE TRANSFERASE 1"/>
    <property type="match status" value="1"/>
</dbReference>
<keyword evidence="1" id="KW-0808">Transferase</keyword>
<feature type="transmembrane region" description="Helical" evidence="1">
    <location>
        <begin position="716"/>
        <end position="736"/>
    </location>
</feature>
<feature type="transmembrane region" description="Helical" evidence="1">
    <location>
        <begin position="310"/>
        <end position="334"/>
    </location>
</feature>
<keyword evidence="2" id="KW-0175">Coiled coil</keyword>
<evidence type="ECO:0000256" key="2">
    <source>
        <dbReference type="SAM" id="Coils"/>
    </source>
</evidence>
<feature type="transmembrane region" description="Helical" evidence="1">
    <location>
        <begin position="370"/>
        <end position="390"/>
    </location>
</feature>
<keyword evidence="4" id="KW-1185">Reference proteome</keyword>
<comment type="subcellular location">
    <subcellularLocation>
        <location evidence="1">Endoplasmic reticulum membrane</location>
        <topology evidence="1">Multi-pass membrane protein</topology>
    </subcellularLocation>
</comment>
<reference evidence="3 4" key="1">
    <citation type="submission" date="2022-12" db="EMBL/GenBank/DDBJ databases">
        <title>Chromosome-level genome assembly of true bugs.</title>
        <authorList>
            <person name="Ma L."/>
            <person name="Li H."/>
        </authorList>
    </citation>
    <scope>NUCLEOTIDE SEQUENCE [LARGE SCALE GENOMIC DNA]</scope>
    <source>
        <strain evidence="3">Lab_2022b</strain>
    </source>
</reference>
<dbReference type="InterPro" id="IPR007070">
    <property type="entry name" value="GPI_EtnP_transferase_1"/>
</dbReference>
<comment type="pathway">
    <text evidence="1">Glycolipid biosynthesis; glycosylphosphatidylinositol-anchor biosynthesis.</text>
</comment>
<feature type="transmembrane region" description="Helical" evidence="1">
    <location>
        <begin position="506"/>
        <end position="522"/>
    </location>
</feature>
<comment type="caution">
    <text evidence="3">The sequence shown here is derived from an EMBL/GenBank/DDBJ whole genome shotgun (WGS) entry which is preliminary data.</text>
</comment>
<gene>
    <name evidence="3" type="ORF">O3M35_002031</name>
</gene>
<keyword evidence="1" id="KW-0256">Endoplasmic reticulum</keyword>
<feature type="coiled-coil region" evidence="2">
    <location>
        <begin position="141"/>
        <end position="168"/>
    </location>
</feature>
<evidence type="ECO:0000256" key="1">
    <source>
        <dbReference type="RuleBase" id="RU367138"/>
    </source>
</evidence>
<dbReference type="GO" id="GO:0051377">
    <property type="term" value="F:mannose-ethanolamine phosphotransferase activity"/>
    <property type="evidence" value="ECO:0007669"/>
    <property type="project" value="UniProtKB-UniRule"/>
</dbReference>
<feature type="transmembrane region" description="Helical" evidence="1">
    <location>
        <begin position="480"/>
        <end position="499"/>
    </location>
</feature>